<keyword evidence="4 5" id="KW-0949">S-adenosyl-L-methionine</keyword>
<accession>A0ABV7FS72</accession>
<evidence type="ECO:0000256" key="5">
    <source>
        <dbReference type="HAMAP-Rule" id="MF_00472"/>
    </source>
</evidence>
<dbReference type="GO" id="GO:0032259">
    <property type="term" value="P:methylation"/>
    <property type="evidence" value="ECO:0007669"/>
    <property type="project" value="UniProtKB-KW"/>
</dbReference>
<evidence type="ECO:0000256" key="3">
    <source>
        <dbReference type="ARBA" id="ARBA00022688"/>
    </source>
</evidence>
<comment type="catalytic activity">
    <reaction evidence="5">
        <text>a 3-(all-trans-polyprenyl)benzene-1,2-diol + S-adenosyl-L-methionine = a 2-methoxy-6-(all-trans-polyprenyl)phenol + S-adenosyl-L-homocysteine + H(+)</text>
        <dbReference type="Rhea" id="RHEA:31411"/>
        <dbReference type="Rhea" id="RHEA-COMP:9550"/>
        <dbReference type="Rhea" id="RHEA-COMP:9551"/>
        <dbReference type="ChEBI" id="CHEBI:15378"/>
        <dbReference type="ChEBI" id="CHEBI:57856"/>
        <dbReference type="ChEBI" id="CHEBI:59789"/>
        <dbReference type="ChEBI" id="CHEBI:62729"/>
        <dbReference type="ChEBI" id="CHEBI:62731"/>
        <dbReference type="EC" id="2.1.1.222"/>
    </reaction>
</comment>
<dbReference type="Pfam" id="PF08241">
    <property type="entry name" value="Methyltransf_11"/>
    <property type="match status" value="1"/>
</dbReference>
<comment type="caution">
    <text evidence="7">The sequence shown here is derived from an EMBL/GenBank/DDBJ whole genome shotgun (WGS) entry which is preliminary data.</text>
</comment>
<keyword evidence="3 5" id="KW-0831">Ubiquinone biosynthesis</keyword>
<dbReference type="Gene3D" id="3.40.50.150">
    <property type="entry name" value="Vaccinia Virus protein VP39"/>
    <property type="match status" value="1"/>
</dbReference>
<dbReference type="NCBIfam" id="TIGR01983">
    <property type="entry name" value="UbiG"/>
    <property type="match status" value="1"/>
</dbReference>
<dbReference type="InterPro" id="IPR013216">
    <property type="entry name" value="Methyltransf_11"/>
</dbReference>
<dbReference type="InterPro" id="IPR029063">
    <property type="entry name" value="SAM-dependent_MTases_sf"/>
</dbReference>
<gene>
    <name evidence="5 7" type="primary">ubiG</name>
    <name evidence="7" type="ORF">ACFOHL_11755</name>
</gene>
<comment type="catalytic activity">
    <reaction evidence="5">
        <text>a 3-demethylubiquinol + S-adenosyl-L-methionine = a ubiquinol + S-adenosyl-L-homocysteine + H(+)</text>
        <dbReference type="Rhea" id="RHEA:44380"/>
        <dbReference type="Rhea" id="RHEA-COMP:9566"/>
        <dbReference type="Rhea" id="RHEA-COMP:10914"/>
        <dbReference type="ChEBI" id="CHEBI:15378"/>
        <dbReference type="ChEBI" id="CHEBI:17976"/>
        <dbReference type="ChEBI" id="CHEBI:57856"/>
        <dbReference type="ChEBI" id="CHEBI:59789"/>
        <dbReference type="ChEBI" id="CHEBI:84422"/>
        <dbReference type="EC" id="2.1.1.64"/>
    </reaction>
</comment>
<feature type="binding site" evidence="5">
    <location>
        <position position="101"/>
    </location>
    <ligand>
        <name>S-adenosyl-L-methionine</name>
        <dbReference type="ChEBI" id="CHEBI:59789"/>
    </ligand>
</feature>
<dbReference type="EMBL" id="JBHRSW010000018">
    <property type="protein sequence ID" value="MFC3122296.1"/>
    <property type="molecule type" value="Genomic_DNA"/>
</dbReference>
<feature type="binding site" evidence="5">
    <location>
        <position position="49"/>
    </location>
    <ligand>
        <name>S-adenosyl-L-methionine</name>
        <dbReference type="ChEBI" id="CHEBI:59789"/>
    </ligand>
</feature>
<name>A0ABV7FS72_9ALTE</name>
<keyword evidence="2 5" id="KW-0808">Transferase</keyword>
<evidence type="ECO:0000256" key="2">
    <source>
        <dbReference type="ARBA" id="ARBA00022679"/>
    </source>
</evidence>
<keyword evidence="1 5" id="KW-0489">Methyltransferase</keyword>
<evidence type="ECO:0000256" key="1">
    <source>
        <dbReference type="ARBA" id="ARBA00022603"/>
    </source>
</evidence>
<dbReference type="CDD" id="cd02440">
    <property type="entry name" value="AdoMet_MTases"/>
    <property type="match status" value="1"/>
</dbReference>
<sequence>MLDKSEIKKIDKVDASVSPEQIARFDALAEEWWSPKGKYKLALDFNEARVDYFVDKIARHFGQHPDKISGLEGLRILDLGCGGGLVSEALAKRGAMVVGIDASELSVQVAKQHAIKSGLDIDYRNVLAKDLIDDGEMFDVVINAEVIEHVSDQKGLVKHCSQLTRENGVVVLATLNRTIKSFIFGIIGAEYIMRYLPAGTHSWGLFVTPLELNSWASLSRLQLIEEKGMKYNPFVKQWKLSKDLKVNYVQVYKKRAK</sequence>
<comment type="function">
    <text evidence="5">O-methyltransferase that catalyzes the 2 O-methylation steps in the ubiquinone biosynthetic pathway.</text>
</comment>
<dbReference type="PANTHER" id="PTHR43464:SF19">
    <property type="entry name" value="UBIQUINONE BIOSYNTHESIS O-METHYLTRANSFERASE, MITOCHONDRIAL"/>
    <property type="match status" value="1"/>
</dbReference>
<evidence type="ECO:0000313" key="8">
    <source>
        <dbReference type="Proteomes" id="UP001595478"/>
    </source>
</evidence>
<comment type="similarity">
    <text evidence="5">Belongs to the methyltransferase superfamily. UbiG/COQ3 family.</text>
</comment>
<dbReference type="EC" id="2.1.1.64" evidence="5"/>
<dbReference type="GO" id="GO:0061542">
    <property type="term" value="F:3-demethylubiquinol 3-O-methyltransferase activity"/>
    <property type="evidence" value="ECO:0007669"/>
    <property type="project" value="UniProtKB-EC"/>
</dbReference>
<feature type="binding site" evidence="5">
    <location>
        <position position="144"/>
    </location>
    <ligand>
        <name>S-adenosyl-L-methionine</name>
        <dbReference type="ChEBI" id="CHEBI:59789"/>
    </ligand>
</feature>
<dbReference type="HAMAP" id="MF_00472">
    <property type="entry name" value="UbiG"/>
    <property type="match status" value="1"/>
</dbReference>
<dbReference type="GO" id="GO:0102208">
    <property type="term" value="F:2-polyprenyl-6-hydroxyphenol methylase activity"/>
    <property type="evidence" value="ECO:0007669"/>
    <property type="project" value="UniProtKB-EC"/>
</dbReference>
<feature type="domain" description="Methyltransferase type 11" evidence="6">
    <location>
        <begin position="77"/>
        <end position="171"/>
    </location>
</feature>
<reference evidence="8" key="1">
    <citation type="journal article" date="2019" name="Int. J. Syst. Evol. Microbiol.">
        <title>The Global Catalogue of Microorganisms (GCM) 10K type strain sequencing project: providing services to taxonomists for standard genome sequencing and annotation.</title>
        <authorList>
            <consortium name="The Broad Institute Genomics Platform"/>
            <consortium name="The Broad Institute Genome Sequencing Center for Infectious Disease"/>
            <person name="Wu L."/>
            <person name="Ma J."/>
        </authorList>
    </citation>
    <scope>NUCLEOTIDE SEQUENCE [LARGE SCALE GENOMIC DNA]</scope>
    <source>
        <strain evidence="8">KCTC 52473</strain>
    </source>
</reference>
<evidence type="ECO:0000259" key="6">
    <source>
        <dbReference type="Pfam" id="PF08241"/>
    </source>
</evidence>
<comment type="pathway">
    <text evidence="5">Cofactor biosynthesis; ubiquinone biosynthesis.</text>
</comment>
<dbReference type="PANTHER" id="PTHR43464">
    <property type="entry name" value="METHYLTRANSFERASE"/>
    <property type="match status" value="1"/>
</dbReference>
<feature type="binding site" evidence="5">
    <location>
        <position position="80"/>
    </location>
    <ligand>
        <name>S-adenosyl-L-methionine</name>
        <dbReference type="ChEBI" id="CHEBI:59789"/>
    </ligand>
</feature>
<proteinExistence type="inferred from homology"/>
<evidence type="ECO:0000256" key="4">
    <source>
        <dbReference type="ARBA" id="ARBA00022691"/>
    </source>
</evidence>
<dbReference type="RefSeq" id="WP_376920426.1">
    <property type="nucleotide sequence ID" value="NZ_JBHRSW010000018.1"/>
</dbReference>
<dbReference type="EC" id="2.1.1.222" evidence="5"/>
<keyword evidence="8" id="KW-1185">Reference proteome</keyword>
<dbReference type="SUPFAM" id="SSF53335">
    <property type="entry name" value="S-adenosyl-L-methionine-dependent methyltransferases"/>
    <property type="match status" value="1"/>
</dbReference>
<protein>
    <recommendedName>
        <fullName evidence="5">Ubiquinone biosynthesis O-methyltransferase</fullName>
    </recommendedName>
    <alternativeName>
        <fullName evidence="5">2-polyprenyl-6-hydroxyphenol methylase</fullName>
        <ecNumber evidence="5">2.1.1.222</ecNumber>
    </alternativeName>
    <alternativeName>
        <fullName evidence="5">3-demethylubiquinone 3-O-methyltransferase</fullName>
        <ecNumber evidence="5">2.1.1.64</ecNumber>
    </alternativeName>
</protein>
<dbReference type="Proteomes" id="UP001595478">
    <property type="component" value="Unassembled WGS sequence"/>
</dbReference>
<evidence type="ECO:0000313" key="7">
    <source>
        <dbReference type="EMBL" id="MFC3122296.1"/>
    </source>
</evidence>
<dbReference type="InterPro" id="IPR010233">
    <property type="entry name" value="UbiG_MeTrfase"/>
</dbReference>
<organism evidence="7 8">
    <name type="scientific">Agaribacter flavus</name>
    <dbReference type="NCBI Taxonomy" id="1902781"/>
    <lineage>
        <taxon>Bacteria</taxon>
        <taxon>Pseudomonadati</taxon>
        <taxon>Pseudomonadota</taxon>
        <taxon>Gammaproteobacteria</taxon>
        <taxon>Alteromonadales</taxon>
        <taxon>Alteromonadaceae</taxon>
        <taxon>Agaribacter</taxon>
    </lineage>
</organism>